<keyword evidence="1" id="KW-1133">Transmembrane helix</keyword>
<dbReference type="KEGG" id="aon:DEH84_07105"/>
<dbReference type="Proteomes" id="UP000244892">
    <property type="component" value="Chromosome"/>
</dbReference>
<organism evidence="2 3">
    <name type="scientific">Aquabacterium olei</name>
    <dbReference type="NCBI Taxonomy" id="1296669"/>
    <lineage>
        <taxon>Bacteria</taxon>
        <taxon>Pseudomonadati</taxon>
        <taxon>Pseudomonadota</taxon>
        <taxon>Betaproteobacteria</taxon>
        <taxon>Burkholderiales</taxon>
        <taxon>Aquabacterium</taxon>
    </lineage>
</organism>
<gene>
    <name evidence="2" type="ORF">DEH84_07105</name>
</gene>
<keyword evidence="1" id="KW-0812">Transmembrane</keyword>
<accession>A0A2U8FS44</accession>
<protein>
    <submittedName>
        <fullName evidence="2">Uncharacterized protein</fullName>
    </submittedName>
</protein>
<dbReference type="OrthoDB" id="3078475at2"/>
<dbReference type="EMBL" id="CP029210">
    <property type="protein sequence ID" value="AWI53224.1"/>
    <property type="molecule type" value="Genomic_DNA"/>
</dbReference>
<proteinExistence type="predicted"/>
<feature type="transmembrane region" description="Helical" evidence="1">
    <location>
        <begin position="43"/>
        <end position="61"/>
    </location>
</feature>
<reference evidence="2 3" key="1">
    <citation type="submission" date="2018-05" db="EMBL/GenBank/DDBJ databases">
        <title>complete genome sequence of Aquabacterium olei NBRC 110486.</title>
        <authorList>
            <person name="Tang B."/>
            <person name="Chang J."/>
            <person name="Zhang L."/>
            <person name="Yang H."/>
        </authorList>
    </citation>
    <scope>NUCLEOTIDE SEQUENCE [LARGE SCALE GENOMIC DNA]</scope>
    <source>
        <strain evidence="2 3">NBRC 110486</strain>
    </source>
</reference>
<sequence length="251" mass="27943">MTVPTVHTFLGWLQVLCGLAIMLGGLALAMSATDARTPRPVRWALSGLVAWGAWLAAIPLGGHGHDSMPALAVALLLAVLLLFRGHRISALLAGEGWPPAKRGQVWSVTLPARRHVVGWRKKIDPIWLLFGNEDDGWYGDATWRAGRPESIGLAVLWWLRNPCHNLTWYLIGVADRERIVTGRWVPRIHKPGGGALTCWTDVLVCNRWWLSLPFVSYLSPYCKFYLGWRTGGAFGIKLNLSVKGRPEWVSR</sequence>
<keyword evidence="3" id="KW-1185">Reference proteome</keyword>
<evidence type="ECO:0000256" key="1">
    <source>
        <dbReference type="SAM" id="Phobius"/>
    </source>
</evidence>
<dbReference type="RefSeq" id="WP_109036051.1">
    <property type="nucleotide sequence ID" value="NZ_CP029210.1"/>
</dbReference>
<evidence type="ECO:0000313" key="3">
    <source>
        <dbReference type="Proteomes" id="UP000244892"/>
    </source>
</evidence>
<name>A0A2U8FS44_9BURK</name>
<evidence type="ECO:0000313" key="2">
    <source>
        <dbReference type="EMBL" id="AWI53224.1"/>
    </source>
</evidence>
<keyword evidence="1" id="KW-0472">Membrane</keyword>
<feature type="transmembrane region" description="Helical" evidence="1">
    <location>
        <begin position="67"/>
        <end position="83"/>
    </location>
</feature>
<dbReference type="AlphaFoldDB" id="A0A2U8FS44"/>
<feature type="transmembrane region" description="Helical" evidence="1">
    <location>
        <begin position="12"/>
        <end position="31"/>
    </location>
</feature>